<evidence type="ECO:0000313" key="2">
    <source>
        <dbReference type="EMBL" id="KAL3823252.1"/>
    </source>
</evidence>
<gene>
    <name evidence="2" type="ORF">ACHAXA_011097</name>
</gene>
<proteinExistence type="predicted"/>
<evidence type="ECO:0000313" key="3">
    <source>
        <dbReference type="Proteomes" id="UP001530377"/>
    </source>
</evidence>
<dbReference type="Proteomes" id="UP001530377">
    <property type="component" value="Unassembled WGS sequence"/>
</dbReference>
<sequence length="422" mass="46269">MGITPFNYARQNIRLPLLVDIQKDDGQLLYDVPLPNAHLPPELTTASLYELNLVVPLHRSVIQDAISSNKLSDSCSYGHVVYKPANSDGLVGSVGCASEILIGAPSAAQNAEDRNLARDRDDSGPLLVLARGSFRFRVKEIVNSMPYPVAIVDEILDETIIRGDSDTNKEDDDAVDSLSSKDLVKSIFQSLDKLLKANAEASAAPLTPLEKSILENAPSSAPMAQAIRRRFDAEERIAVFQTFTSSLLDLAPAESDRIFAVAMMAGELANLPSDVRLKMLVTTDGVARLRLVLRELSSMLSMDLARKITKSLSLGGGGNNDSIELDPRSLKAAEESQKQLQVGIPKLPKWADQIKKGVRVEYFWNEDEGWCLGTVNEDPIRIMDEIIVTVKFDDDGSIHKLPFRGDDKARWRPPTGNTGAFD</sequence>
<dbReference type="Pfam" id="PF02190">
    <property type="entry name" value="LON_substr_bdg"/>
    <property type="match status" value="1"/>
</dbReference>
<dbReference type="AlphaFoldDB" id="A0ABD3SG25"/>
<reference evidence="2 3" key="1">
    <citation type="submission" date="2024-10" db="EMBL/GenBank/DDBJ databases">
        <title>Updated reference genomes for cyclostephanoid diatoms.</title>
        <authorList>
            <person name="Roberts W.R."/>
            <person name="Alverson A.J."/>
        </authorList>
    </citation>
    <scope>NUCLEOTIDE SEQUENCE [LARGE SCALE GENOMIC DNA]</scope>
    <source>
        <strain evidence="2 3">AJA228-03</strain>
    </source>
</reference>
<dbReference type="EMBL" id="JALLPB020000042">
    <property type="protein sequence ID" value="KAL3823252.1"/>
    <property type="molecule type" value="Genomic_DNA"/>
</dbReference>
<feature type="domain" description="Lon N-terminal" evidence="1">
    <location>
        <begin position="120"/>
        <end position="296"/>
    </location>
</feature>
<evidence type="ECO:0000259" key="1">
    <source>
        <dbReference type="Pfam" id="PF02190"/>
    </source>
</evidence>
<name>A0ABD3SG25_9STRA</name>
<keyword evidence="3" id="KW-1185">Reference proteome</keyword>
<comment type="caution">
    <text evidence="2">The sequence shown here is derived from an EMBL/GenBank/DDBJ whole genome shotgun (WGS) entry which is preliminary data.</text>
</comment>
<dbReference type="CDD" id="cd04508">
    <property type="entry name" value="Tudor_SF"/>
    <property type="match status" value="1"/>
</dbReference>
<accession>A0ABD3SG25</accession>
<organism evidence="2 3">
    <name type="scientific">Cyclostephanos tholiformis</name>
    <dbReference type="NCBI Taxonomy" id="382380"/>
    <lineage>
        <taxon>Eukaryota</taxon>
        <taxon>Sar</taxon>
        <taxon>Stramenopiles</taxon>
        <taxon>Ochrophyta</taxon>
        <taxon>Bacillariophyta</taxon>
        <taxon>Coscinodiscophyceae</taxon>
        <taxon>Thalassiosirophycidae</taxon>
        <taxon>Stephanodiscales</taxon>
        <taxon>Stephanodiscaceae</taxon>
        <taxon>Cyclostephanos</taxon>
    </lineage>
</organism>
<protein>
    <recommendedName>
        <fullName evidence="1">Lon N-terminal domain-containing protein</fullName>
    </recommendedName>
</protein>
<dbReference type="InterPro" id="IPR003111">
    <property type="entry name" value="Lon_prtase_N"/>
</dbReference>